<comment type="caution">
    <text evidence="1">The sequence shown here is derived from an EMBL/GenBank/DDBJ whole genome shotgun (WGS) entry which is preliminary data.</text>
</comment>
<evidence type="ECO:0000313" key="1">
    <source>
        <dbReference type="EMBL" id="KKK78156.1"/>
    </source>
</evidence>
<accession>A0A0F9B0Q7</accession>
<name>A0A0F9B0Q7_9ZZZZ</name>
<proteinExistence type="predicted"/>
<dbReference type="AlphaFoldDB" id="A0A0F9B0Q7"/>
<dbReference type="Pfam" id="PF26331">
    <property type="entry name" value="DUF8086"/>
    <property type="match status" value="1"/>
</dbReference>
<sequence length="121" mass="13776">STPEVSSAYHLLLRRSGKALIERYEYHPDDFTRSQEIEIHTLHAFQEEKTYYLLLPLGPILRTNLRGEGLTNLLLPRLPENFQYTDLFVSAGSLIIPWEQNAFTKVGAAGLYISGSEPKIQ</sequence>
<protein>
    <submittedName>
        <fullName evidence="1">Uncharacterized protein</fullName>
    </submittedName>
</protein>
<dbReference type="EMBL" id="LAZR01054624">
    <property type="protein sequence ID" value="KKK78156.1"/>
    <property type="molecule type" value="Genomic_DNA"/>
</dbReference>
<dbReference type="InterPro" id="IPR058399">
    <property type="entry name" value="DUF8086"/>
</dbReference>
<gene>
    <name evidence="1" type="ORF">LCGC14_2846410</name>
</gene>
<organism evidence="1">
    <name type="scientific">marine sediment metagenome</name>
    <dbReference type="NCBI Taxonomy" id="412755"/>
    <lineage>
        <taxon>unclassified sequences</taxon>
        <taxon>metagenomes</taxon>
        <taxon>ecological metagenomes</taxon>
    </lineage>
</organism>
<reference evidence="1" key="1">
    <citation type="journal article" date="2015" name="Nature">
        <title>Complex archaea that bridge the gap between prokaryotes and eukaryotes.</title>
        <authorList>
            <person name="Spang A."/>
            <person name="Saw J.H."/>
            <person name="Jorgensen S.L."/>
            <person name="Zaremba-Niedzwiedzka K."/>
            <person name="Martijn J."/>
            <person name="Lind A.E."/>
            <person name="van Eijk R."/>
            <person name="Schleper C."/>
            <person name="Guy L."/>
            <person name="Ettema T.J."/>
        </authorList>
    </citation>
    <scope>NUCLEOTIDE SEQUENCE</scope>
</reference>
<feature type="non-terminal residue" evidence="1">
    <location>
        <position position="1"/>
    </location>
</feature>